<dbReference type="EMBL" id="CALNXK010000041">
    <property type="protein sequence ID" value="CAH3125826.1"/>
    <property type="molecule type" value="Genomic_DNA"/>
</dbReference>
<name>A0ABN8NYD2_9CNID</name>
<feature type="non-terminal residue" evidence="1">
    <location>
        <position position="1"/>
    </location>
</feature>
<dbReference type="CDD" id="cd16021">
    <property type="entry name" value="ALP_like"/>
    <property type="match status" value="1"/>
</dbReference>
<evidence type="ECO:0008006" key="3">
    <source>
        <dbReference type="Google" id="ProtNLM"/>
    </source>
</evidence>
<dbReference type="InterPro" id="IPR004245">
    <property type="entry name" value="DUF229"/>
</dbReference>
<organism evidence="1 2">
    <name type="scientific">Porites lobata</name>
    <dbReference type="NCBI Taxonomy" id="104759"/>
    <lineage>
        <taxon>Eukaryota</taxon>
        <taxon>Metazoa</taxon>
        <taxon>Cnidaria</taxon>
        <taxon>Anthozoa</taxon>
        <taxon>Hexacorallia</taxon>
        <taxon>Scleractinia</taxon>
        <taxon>Fungiina</taxon>
        <taxon>Poritidae</taxon>
        <taxon>Porites</taxon>
    </lineage>
</organism>
<keyword evidence="2" id="KW-1185">Reference proteome</keyword>
<accession>A0ABN8NYD2</accession>
<evidence type="ECO:0000313" key="2">
    <source>
        <dbReference type="Proteomes" id="UP001159405"/>
    </source>
</evidence>
<dbReference type="Proteomes" id="UP001159405">
    <property type="component" value="Unassembled WGS sequence"/>
</dbReference>
<reference evidence="1 2" key="1">
    <citation type="submission" date="2022-05" db="EMBL/GenBank/DDBJ databases">
        <authorList>
            <consortium name="Genoscope - CEA"/>
            <person name="William W."/>
        </authorList>
    </citation>
    <scope>NUCLEOTIDE SEQUENCE [LARGE SCALE GENOMIC DNA]</scope>
</reference>
<gene>
    <name evidence="1" type="ORF">PLOB_00032026</name>
</gene>
<sequence length="706" mass="79403">GIKVGEQEKEHVYAVLQEREGDIEYIQEHDMDLPGGDLPCGVNESCHKFIVRSSDQAKLICNSYGSRCKGFVYSKESGTFIPKGELQNKMVFTTGMELFVKKTFAENAVTNETCAVPLDQFQSLADGCHLPELDPNDESITKLIKKPGTPLQCPGFQLTRYRSGVLEVIDHGDTNISSLLYQSIFRPQHKDWGVILGDEVSLQAKDGQFRLDSEFIRVKLTTAQGTKHVEYHAQVVPKPLPVNHRKENGLPLSVVIIGLDSLSAAHFQRALPEASKFMKEEMNSVFLKGYSVVGDGTTPALAALMTGKFESELPEARKGFAGSQPLDRWSHIFKDFKAQGYATLFSEDAPVYAAFNYRLHGFKNPPTDHFSRYFWEAAHMTSPQCVHSKPQHQIHFDYITSFLEAYRNQPKFGLFFMSEISHNNLENVYFCANNFVALLRHLYGGNLLNDSLLIVMSDHGARVGDARVTLQGKLEERLPLMSFTFPEWFSQQYPSLIENFKENSNIVTSPFDLYATFKHILSYPQIPANLTRGKSLFSKINKSRDCEDAGIAEHYCPCIQWKSIDTRTDHARSAAQAAVDHVNNLTASDAQGLHLCSRLQLKEIWAAHQTIPNVKVAQYLGSSDVHGRQPMFSRGTATLGQCLYQIQFQTVPGNGIFEASVSLQSGIFRVTSEMSRINLYGDQSKCIVDKSPHLRKYCLCKDYKEE</sequence>
<dbReference type="Pfam" id="PF02995">
    <property type="entry name" value="DUF229"/>
    <property type="match status" value="1"/>
</dbReference>
<dbReference type="PANTHER" id="PTHR10974:SF1">
    <property type="entry name" value="FI08016P-RELATED"/>
    <property type="match status" value="1"/>
</dbReference>
<evidence type="ECO:0000313" key="1">
    <source>
        <dbReference type="EMBL" id="CAH3125826.1"/>
    </source>
</evidence>
<dbReference type="SUPFAM" id="SSF53649">
    <property type="entry name" value="Alkaline phosphatase-like"/>
    <property type="match status" value="1"/>
</dbReference>
<dbReference type="Gene3D" id="3.40.720.10">
    <property type="entry name" value="Alkaline Phosphatase, subunit A"/>
    <property type="match status" value="1"/>
</dbReference>
<protein>
    <recommendedName>
        <fullName evidence="3">DUF229 domain containing protein</fullName>
    </recommendedName>
</protein>
<proteinExistence type="predicted"/>
<dbReference type="InterPro" id="IPR017850">
    <property type="entry name" value="Alkaline_phosphatase_core_sf"/>
</dbReference>
<dbReference type="PANTHER" id="PTHR10974">
    <property type="entry name" value="FI08016P-RELATED"/>
    <property type="match status" value="1"/>
</dbReference>
<comment type="caution">
    <text evidence="1">The sequence shown here is derived from an EMBL/GenBank/DDBJ whole genome shotgun (WGS) entry which is preliminary data.</text>
</comment>